<proteinExistence type="predicted"/>
<feature type="domain" description="IstB-like ATP-binding" evidence="2">
    <location>
        <begin position="2"/>
        <end position="99"/>
    </location>
</feature>
<reference evidence="3 4" key="1">
    <citation type="submission" date="2019-06" db="EMBL/GenBank/DDBJ databases">
        <title>Genomic insights into carbon and energy metabolism of Deferribacter autotrophicus revealed new metabolic traits in the phylum Deferribacteres.</title>
        <authorList>
            <person name="Slobodkin A.I."/>
            <person name="Slobodkina G.B."/>
            <person name="Allioux M."/>
            <person name="Alain K."/>
            <person name="Jebbar M."/>
            <person name="Shadrin V."/>
            <person name="Kublanov I.V."/>
            <person name="Toshchakov S.V."/>
            <person name="Bonch-Osmolovskaya E.A."/>
        </authorList>
    </citation>
    <scope>NUCLEOTIDE SEQUENCE [LARGE SCALE GENOMIC DNA]</scope>
    <source>
        <strain evidence="3 4">SL50</strain>
    </source>
</reference>
<protein>
    <recommendedName>
        <fullName evidence="2">IstB-like ATP-binding domain-containing protein</fullName>
    </recommendedName>
</protein>
<feature type="transmembrane region" description="Helical" evidence="1">
    <location>
        <begin position="146"/>
        <end position="162"/>
    </location>
</feature>
<keyword evidence="1" id="KW-0812">Transmembrane</keyword>
<dbReference type="OrthoDB" id="9776217at2"/>
<dbReference type="GO" id="GO:0005524">
    <property type="term" value="F:ATP binding"/>
    <property type="evidence" value="ECO:0007669"/>
    <property type="project" value="InterPro"/>
</dbReference>
<dbReference type="Gene3D" id="3.40.50.300">
    <property type="entry name" value="P-loop containing nucleotide triphosphate hydrolases"/>
    <property type="match status" value="1"/>
</dbReference>
<gene>
    <name evidence="3" type="ORF">FHQ18_07895</name>
</gene>
<sequence length="167" mass="19928">MKKAHLENRLETRLKHYAKYKLLIIDEIGYLPINREEGKILFQLINKRYEKGNTIITTNKEFSKWHKIFGDVTIANAILDMLLHHSVVEKIVGRSYGSKDILRKIKIKLVNTFVNFYIGNFVNFYVDINPHFFFRNCFKLNYVDFFYGKTFFLFSLGRPVLFRGKFL</sequence>
<dbReference type="InterPro" id="IPR002611">
    <property type="entry name" value="IstB_ATP-bd"/>
</dbReference>
<dbReference type="EMBL" id="VFJB01000006">
    <property type="protein sequence ID" value="KAA0257655.1"/>
    <property type="molecule type" value="Genomic_DNA"/>
</dbReference>
<dbReference type="Proteomes" id="UP000322876">
    <property type="component" value="Unassembled WGS sequence"/>
</dbReference>
<evidence type="ECO:0000313" key="4">
    <source>
        <dbReference type="Proteomes" id="UP000322876"/>
    </source>
</evidence>
<evidence type="ECO:0000259" key="2">
    <source>
        <dbReference type="Pfam" id="PF01695"/>
    </source>
</evidence>
<feature type="transmembrane region" description="Helical" evidence="1">
    <location>
        <begin position="109"/>
        <end position="126"/>
    </location>
</feature>
<keyword evidence="1" id="KW-0472">Membrane</keyword>
<dbReference type="Pfam" id="PF01695">
    <property type="entry name" value="IstB_IS21"/>
    <property type="match status" value="1"/>
</dbReference>
<comment type="caution">
    <text evidence="3">The sequence shown here is derived from an EMBL/GenBank/DDBJ whole genome shotgun (WGS) entry which is preliminary data.</text>
</comment>
<dbReference type="SUPFAM" id="SSF52540">
    <property type="entry name" value="P-loop containing nucleoside triphosphate hydrolases"/>
    <property type="match status" value="1"/>
</dbReference>
<keyword evidence="4" id="KW-1185">Reference proteome</keyword>
<keyword evidence="1" id="KW-1133">Transmembrane helix</keyword>
<evidence type="ECO:0000256" key="1">
    <source>
        <dbReference type="SAM" id="Phobius"/>
    </source>
</evidence>
<name>A0A5A8F6P9_9BACT</name>
<dbReference type="InterPro" id="IPR027417">
    <property type="entry name" value="P-loop_NTPase"/>
</dbReference>
<dbReference type="AlphaFoldDB" id="A0A5A8F6P9"/>
<evidence type="ECO:0000313" key="3">
    <source>
        <dbReference type="EMBL" id="KAA0257655.1"/>
    </source>
</evidence>
<accession>A0A5A8F6P9</accession>
<organism evidence="3 4">
    <name type="scientific">Deferribacter autotrophicus</name>
    <dbReference type="NCBI Taxonomy" id="500465"/>
    <lineage>
        <taxon>Bacteria</taxon>
        <taxon>Pseudomonadati</taxon>
        <taxon>Deferribacterota</taxon>
        <taxon>Deferribacteres</taxon>
        <taxon>Deferribacterales</taxon>
        <taxon>Deferribacteraceae</taxon>
        <taxon>Deferribacter</taxon>
    </lineage>
</organism>